<dbReference type="SUPFAM" id="SSF89009">
    <property type="entry name" value="GAT-like domain"/>
    <property type="match status" value="1"/>
</dbReference>
<dbReference type="GO" id="GO:0007034">
    <property type="term" value="P:vacuolar transport"/>
    <property type="evidence" value="ECO:0007669"/>
    <property type="project" value="UniProtKB-ARBA"/>
</dbReference>
<dbReference type="InterPro" id="IPR008942">
    <property type="entry name" value="ENTH_VHS"/>
</dbReference>
<dbReference type="Pfam" id="PF00790">
    <property type="entry name" value="VHS"/>
    <property type="match status" value="1"/>
</dbReference>
<feature type="compositionally biased region" description="Basic and acidic residues" evidence="1">
    <location>
        <begin position="292"/>
        <end position="302"/>
    </location>
</feature>
<dbReference type="InterPro" id="IPR038425">
    <property type="entry name" value="GAT_sf"/>
</dbReference>
<dbReference type="EMBL" id="CP017555">
    <property type="protein sequence ID" value="AOW02373.1"/>
    <property type="molecule type" value="Genomic_DNA"/>
</dbReference>
<feature type="compositionally biased region" description="Basic and acidic residues" evidence="1">
    <location>
        <begin position="233"/>
        <end position="245"/>
    </location>
</feature>
<dbReference type="PROSITE" id="PS50179">
    <property type="entry name" value="VHS"/>
    <property type="match status" value="1"/>
</dbReference>
<dbReference type="GO" id="GO:0030479">
    <property type="term" value="C:actin cortical patch"/>
    <property type="evidence" value="ECO:0007669"/>
    <property type="project" value="TreeGrafter"/>
</dbReference>
<feature type="compositionally biased region" description="Low complexity" evidence="1">
    <location>
        <begin position="304"/>
        <end position="315"/>
    </location>
</feature>
<reference evidence="3 5" key="1">
    <citation type="journal article" date="2016" name="PLoS ONE">
        <title>Sequence Assembly of Yarrowia lipolytica Strain W29/CLIB89 Shows Transposable Element Diversity.</title>
        <authorList>
            <person name="Magnan C."/>
            <person name="Yu J."/>
            <person name="Chang I."/>
            <person name="Jahn E."/>
            <person name="Kanomata Y."/>
            <person name="Wu J."/>
            <person name="Zeller M."/>
            <person name="Oakes M."/>
            <person name="Baldi P."/>
            <person name="Sandmeyer S."/>
        </authorList>
    </citation>
    <scope>NUCLEOTIDE SEQUENCE [LARGE SCALE GENOMIC DNA]</scope>
    <source>
        <strain evidence="3">CLIB89</strain>
        <strain evidence="5">CLIB89(W29)</strain>
    </source>
</reference>
<dbReference type="Proteomes" id="UP000182444">
    <property type="component" value="Chromosome 1C"/>
</dbReference>
<dbReference type="OrthoDB" id="10068368at2759"/>
<dbReference type="Proteomes" id="UP000256601">
    <property type="component" value="Unassembled WGS sequence"/>
</dbReference>
<dbReference type="PANTHER" id="PTHR47789">
    <property type="entry name" value="LAS SEVENTEEN-BINDING PROTEIN 5"/>
    <property type="match status" value="1"/>
</dbReference>
<evidence type="ECO:0000259" key="2">
    <source>
        <dbReference type="PROSITE" id="PS50179"/>
    </source>
</evidence>
<dbReference type="VEuPathDB" id="FungiDB:YALI1_C06973g"/>
<dbReference type="SMART" id="SM00288">
    <property type="entry name" value="VHS"/>
    <property type="match status" value="1"/>
</dbReference>
<evidence type="ECO:0000256" key="1">
    <source>
        <dbReference type="SAM" id="MobiDB-lite"/>
    </source>
</evidence>
<gene>
    <name evidence="4" type="ORF">B0I71DRAFT_131001</name>
    <name evidence="3" type="ORF">YALI1_C06973g</name>
</gene>
<accession>A0A1H6PJJ0</accession>
<evidence type="ECO:0000313" key="6">
    <source>
        <dbReference type="Proteomes" id="UP000256601"/>
    </source>
</evidence>
<reference evidence="4 6" key="2">
    <citation type="submission" date="2018-07" db="EMBL/GenBank/DDBJ databases">
        <title>Draft Genome Assemblies for Five Robust Yarrowia lipolytica Strains Exhibiting High Lipid Production and Pentose Sugar Utilization and Sugar Alcohol Secretion from Undetoxified Lignocellulosic Biomass Hydrolysates.</title>
        <authorList>
            <consortium name="DOE Joint Genome Institute"/>
            <person name="Walker C."/>
            <person name="Ryu S."/>
            <person name="Na H."/>
            <person name="Zane M."/>
            <person name="LaButti K."/>
            <person name="Lipzen A."/>
            <person name="Haridas S."/>
            <person name="Barry K."/>
            <person name="Grigoriev I.V."/>
            <person name="Quarterman J."/>
            <person name="Slininger P."/>
            <person name="Dien B."/>
            <person name="Trinh C.T."/>
        </authorList>
    </citation>
    <scope>NUCLEOTIDE SEQUENCE [LARGE SCALE GENOMIC DNA]</scope>
    <source>
        <strain evidence="4 6">YB392</strain>
    </source>
</reference>
<protein>
    <recommendedName>
        <fullName evidence="2">VHS domain-containing protein</fullName>
    </recommendedName>
</protein>
<feature type="domain" description="VHS" evidence="2">
    <location>
        <begin position="20"/>
        <end position="141"/>
    </location>
</feature>
<evidence type="ECO:0000313" key="3">
    <source>
        <dbReference type="EMBL" id="AOW02373.1"/>
    </source>
</evidence>
<dbReference type="GO" id="GO:0035091">
    <property type="term" value="F:phosphatidylinositol binding"/>
    <property type="evidence" value="ECO:0007669"/>
    <property type="project" value="InterPro"/>
</dbReference>
<dbReference type="VEuPathDB" id="FungiDB:YALI0_C05489g"/>
<dbReference type="GO" id="GO:0051666">
    <property type="term" value="P:actin cortical patch localization"/>
    <property type="evidence" value="ECO:0007669"/>
    <property type="project" value="TreeGrafter"/>
</dbReference>
<organism evidence="3 5">
    <name type="scientific">Yarrowia lipolytica</name>
    <name type="common">Candida lipolytica</name>
    <dbReference type="NCBI Taxonomy" id="4952"/>
    <lineage>
        <taxon>Eukaryota</taxon>
        <taxon>Fungi</taxon>
        <taxon>Dikarya</taxon>
        <taxon>Ascomycota</taxon>
        <taxon>Saccharomycotina</taxon>
        <taxon>Dipodascomycetes</taxon>
        <taxon>Dipodascales</taxon>
        <taxon>Dipodascales incertae sedis</taxon>
        <taxon>Yarrowia</taxon>
    </lineage>
</organism>
<dbReference type="GO" id="GO:0006897">
    <property type="term" value="P:endocytosis"/>
    <property type="evidence" value="ECO:0007669"/>
    <property type="project" value="InterPro"/>
</dbReference>
<dbReference type="KEGG" id="yli:2910097"/>
<dbReference type="InterPro" id="IPR002014">
    <property type="entry name" value="VHS_dom"/>
</dbReference>
<dbReference type="CDD" id="cd14232">
    <property type="entry name" value="GAT_LSB5"/>
    <property type="match status" value="1"/>
</dbReference>
<dbReference type="eggNOG" id="KOG1087">
    <property type="taxonomic scope" value="Eukaryota"/>
</dbReference>
<dbReference type="InterPro" id="IPR045007">
    <property type="entry name" value="LSB5"/>
</dbReference>
<proteinExistence type="predicted"/>
<dbReference type="InterPro" id="IPR044103">
    <property type="entry name" value="GAT_LSB5"/>
</dbReference>
<dbReference type="OMA" id="YGSVHRQ"/>
<evidence type="ECO:0000313" key="4">
    <source>
        <dbReference type="EMBL" id="RDW26362.1"/>
    </source>
</evidence>
<dbReference type="AlphaFoldDB" id="A0A1H6PJJ0"/>
<feature type="compositionally biased region" description="Low complexity" evidence="1">
    <location>
        <begin position="325"/>
        <end position="341"/>
    </location>
</feature>
<dbReference type="PANTHER" id="PTHR47789:SF1">
    <property type="entry name" value="LAS SEVENTEEN-BINDING PROTEIN 5"/>
    <property type="match status" value="1"/>
</dbReference>
<dbReference type="CDD" id="cd16980">
    <property type="entry name" value="VHS_Lsb5"/>
    <property type="match status" value="1"/>
</dbReference>
<feature type="region of interest" description="Disordered" evidence="1">
    <location>
        <begin position="434"/>
        <end position="495"/>
    </location>
</feature>
<dbReference type="Gene3D" id="1.20.58.160">
    <property type="match status" value="1"/>
</dbReference>
<evidence type="ECO:0000313" key="5">
    <source>
        <dbReference type="Proteomes" id="UP000182444"/>
    </source>
</evidence>
<feature type="compositionally biased region" description="Acidic residues" evidence="1">
    <location>
        <begin position="482"/>
        <end position="495"/>
    </location>
</feature>
<dbReference type="GeneID" id="2910097"/>
<feature type="region of interest" description="Disordered" evidence="1">
    <location>
        <begin position="153"/>
        <end position="341"/>
    </location>
</feature>
<dbReference type="GO" id="GO:0043130">
    <property type="term" value="F:ubiquitin binding"/>
    <property type="evidence" value="ECO:0007669"/>
    <property type="project" value="InterPro"/>
</dbReference>
<dbReference type="Gene3D" id="1.25.40.90">
    <property type="match status" value="1"/>
</dbReference>
<dbReference type="GO" id="GO:0007015">
    <property type="term" value="P:actin filament organization"/>
    <property type="evidence" value="ECO:0007669"/>
    <property type="project" value="InterPro"/>
</dbReference>
<dbReference type="EMBL" id="KZ858981">
    <property type="protein sequence ID" value="RDW26362.1"/>
    <property type="molecule type" value="Genomic_DNA"/>
</dbReference>
<feature type="compositionally biased region" description="Acidic residues" evidence="1">
    <location>
        <begin position="439"/>
        <end position="455"/>
    </location>
</feature>
<name>A0A1H6PJJ0_YARLL</name>
<sequence>MGFLSSDKPYTAVTSTIESLCGRDYEEEDVADMVELMEIIQLRPDGPTEAARALRKKLKYGGKHAQLRALVILDTLVENGERLSMLFNDTQLIDRLKIVVSGAEGLHPMDSAVQKKAQAYAKSWSRYKGKRGYEGISSLYKGGATSSAAARSRASSYGNGGAGNSGSGRRSSRYSNRVEDLSEDSDDSRDGGYDSPPPRSRDSPRARASPRTPRDRSPYSDEDRPKRSNRGSARYERGFDDEPRSSSKPFFSSKTRTRGSTPVDDYDEEDEPGERPQFSSRNRRSGGGVADFEDREKTEKSSKRSSLSKFFKGSSPEPASSSARGSTPSGLSASSSNAPLNAKVEKPRIQEVLAESHVAATNLNNALRMVNKDKGQLSTQDAYATECFNKCRKLRKKVVRYIHGIHDGEYVGPLLHVNEELIAALRHYDKLASVHGSDSEPEDDWRNEDGVDEVTEQVAKISIPKRAPPPIPKKPKNLHYSDEEDDNPFGDDNEL</sequence>
<dbReference type="SUPFAM" id="SSF48464">
    <property type="entry name" value="ENTH/VHS domain"/>
    <property type="match status" value="1"/>
</dbReference>
<dbReference type="RefSeq" id="XP_501475.1">
    <property type="nucleotide sequence ID" value="XM_501475.1"/>
</dbReference>
<feature type="compositionally biased region" description="Basic and acidic residues" evidence="1">
    <location>
        <begin position="212"/>
        <end position="226"/>
    </location>
</feature>